<feature type="compositionally biased region" description="Basic residues" evidence="1">
    <location>
        <begin position="1"/>
        <end position="12"/>
    </location>
</feature>
<dbReference type="RefSeq" id="XP_014161020.1">
    <property type="nucleotide sequence ID" value="XM_014305545.1"/>
</dbReference>
<feature type="compositionally biased region" description="Basic and acidic residues" evidence="1">
    <location>
        <begin position="48"/>
        <end position="60"/>
    </location>
</feature>
<keyword evidence="3" id="KW-1185">Reference proteome</keyword>
<feature type="region of interest" description="Disordered" evidence="1">
    <location>
        <begin position="105"/>
        <end position="139"/>
    </location>
</feature>
<proteinExistence type="predicted"/>
<gene>
    <name evidence="2" type="ORF">SARC_00741</name>
</gene>
<dbReference type="AlphaFoldDB" id="A0A0L0GFR6"/>
<dbReference type="EMBL" id="KQ241622">
    <property type="protein sequence ID" value="KNC87118.1"/>
    <property type="molecule type" value="Genomic_DNA"/>
</dbReference>
<name>A0A0L0GFR6_9EUKA</name>
<feature type="compositionally biased region" description="Basic and acidic residues" evidence="1">
    <location>
        <begin position="106"/>
        <end position="124"/>
    </location>
</feature>
<feature type="region of interest" description="Disordered" evidence="1">
    <location>
        <begin position="1"/>
        <end position="63"/>
    </location>
</feature>
<evidence type="ECO:0000313" key="3">
    <source>
        <dbReference type="Proteomes" id="UP000054560"/>
    </source>
</evidence>
<reference evidence="2 3" key="1">
    <citation type="submission" date="2011-02" db="EMBL/GenBank/DDBJ databases">
        <title>The Genome Sequence of Sphaeroforma arctica JP610.</title>
        <authorList>
            <consortium name="The Broad Institute Genome Sequencing Platform"/>
            <person name="Russ C."/>
            <person name="Cuomo C."/>
            <person name="Young S.K."/>
            <person name="Zeng Q."/>
            <person name="Gargeya S."/>
            <person name="Alvarado L."/>
            <person name="Berlin A."/>
            <person name="Chapman S.B."/>
            <person name="Chen Z."/>
            <person name="Freedman E."/>
            <person name="Gellesch M."/>
            <person name="Goldberg J."/>
            <person name="Griggs A."/>
            <person name="Gujja S."/>
            <person name="Heilman E."/>
            <person name="Heiman D."/>
            <person name="Howarth C."/>
            <person name="Mehta T."/>
            <person name="Neiman D."/>
            <person name="Pearson M."/>
            <person name="Roberts A."/>
            <person name="Saif S."/>
            <person name="Shea T."/>
            <person name="Shenoy N."/>
            <person name="Sisk P."/>
            <person name="Stolte C."/>
            <person name="Sykes S."/>
            <person name="White J."/>
            <person name="Yandava C."/>
            <person name="Burger G."/>
            <person name="Gray M.W."/>
            <person name="Holland P.W.H."/>
            <person name="King N."/>
            <person name="Lang F.B.F."/>
            <person name="Roger A.J."/>
            <person name="Ruiz-Trillo I."/>
            <person name="Haas B."/>
            <person name="Nusbaum C."/>
            <person name="Birren B."/>
        </authorList>
    </citation>
    <scope>NUCLEOTIDE SEQUENCE [LARGE SCALE GENOMIC DNA]</scope>
    <source>
        <strain evidence="2 3">JP610</strain>
    </source>
</reference>
<evidence type="ECO:0000313" key="2">
    <source>
        <dbReference type="EMBL" id="KNC87118.1"/>
    </source>
</evidence>
<sequence length="167" mass="19085">MTQTIGKRKWSKTSKSTQRECKVSTPVESNDEETTTVQESPKETMASSKREENETGKHNGEFQTTDGVFSFVTYRRSYSPLRQIDGIKKSHHIWTSRYQKRKKASRKEFTVEKSERDYSVKSDDSCALPPAGEPDNVEPEVIDFTKSPLEEPFDFVITIPLDEGTPV</sequence>
<dbReference type="Proteomes" id="UP000054560">
    <property type="component" value="Unassembled WGS sequence"/>
</dbReference>
<organism evidence="2 3">
    <name type="scientific">Sphaeroforma arctica JP610</name>
    <dbReference type="NCBI Taxonomy" id="667725"/>
    <lineage>
        <taxon>Eukaryota</taxon>
        <taxon>Ichthyosporea</taxon>
        <taxon>Ichthyophonida</taxon>
        <taxon>Sphaeroforma</taxon>
    </lineage>
</organism>
<dbReference type="GeneID" id="25901245"/>
<evidence type="ECO:0000256" key="1">
    <source>
        <dbReference type="SAM" id="MobiDB-lite"/>
    </source>
</evidence>
<accession>A0A0L0GFR6</accession>
<protein>
    <submittedName>
        <fullName evidence="2">Uncharacterized protein</fullName>
    </submittedName>
</protein>